<sequence length="406" mass="46624">MSHIPKPFTIKVAPETLAWVTDRVRTARIIPDVQHPEGKEWDDGIPSSTMQELVDYWRDTYDWRKVEERINSTFKMFTVDIKEGEETLNVHFVHHRSSREGAVPLLFAHGWPGNFLEVENFLKLTEPEDAQQQAFHIVAPSIPGFVFSSAPQSPTFSIGRICSVYHKLMQTLGYTHYIGQGGDWGSFILRSMAISFPEACVGIHLNFVLGLPPSPLKNPLTLLWLILRWFTAEEKTKLARMQWWMKKESGYSRIQGTKPQTVSYALLDSPIGMLAWIREKVENLVEDDFVWPKEVIITWTMLYLLSGNAGHARIYKQGVQTLTEEVLVKKIPKDVAFGASCFPQDVGYIPKWWAQATIADNIVFWREHEKGGHFPSIECCDVLERDLIEFFGAIDEKRRDALRSEQ</sequence>
<feature type="domain" description="Epoxide hydrolase N-terminal" evidence="5">
    <location>
        <begin position="5"/>
        <end position="118"/>
    </location>
</feature>
<dbReference type="Pfam" id="PF06441">
    <property type="entry name" value="EHN"/>
    <property type="match status" value="1"/>
</dbReference>
<evidence type="ECO:0000259" key="5">
    <source>
        <dbReference type="Pfam" id="PF06441"/>
    </source>
</evidence>
<protein>
    <recommendedName>
        <fullName evidence="5">Epoxide hydrolase N-terminal domain-containing protein</fullName>
    </recommendedName>
</protein>
<dbReference type="PIRSF" id="PIRSF001112">
    <property type="entry name" value="Epoxide_hydrolase"/>
    <property type="match status" value="1"/>
</dbReference>
<dbReference type="GO" id="GO:0097176">
    <property type="term" value="P:epoxide metabolic process"/>
    <property type="evidence" value="ECO:0007669"/>
    <property type="project" value="TreeGrafter"/>
</dbReference>
<dbReference type="InterPro" id="IPR000639">
    <property type="entry name" value="Epox_hydrolase-like"/>
</dbReference>
<feature type="active site" description="Proton donor" evidence="4">
    <location>
        <position position="315"/>
    </location>
</feature>
<accession>A0A8H5M469</accession>
<evidence type="ECO:0000313" key="7">
    <source>
        <dbReference type="Proteomes" id="UP000565441"/>
    </source>
</evidence>
<reference evidence="6 7" key="1">
    <citation type="journal article" date="2020" name="ISME J.">
        <title>Uncovering the hidden diversity of litter-decomposition mechanisms in mushroom-forming fungi.</title>
        <authorList>
            <person name="Floudas D."/>
            <person name="Bentzer J."/>
            <person name="Ahren D."/>
            <person name="Johansson T."/>
            <person name="Persson P."/>
            <person name="Tunlid A."/>
        </authorList>
    </citation>
    <scope>NUCLEOTIDE SEQUENCE [LARGE SCALE GENOMIC DNA]</scope>
    <source>
        <strain evidence="6 7">CBS 661.87</strain>
    </source>
</reference>
<gene>
    <name evidence="6" type="ORF">D9615_004580</name>
</gene>
<dbReference type="InterPro" id="IPR029058">
    <property type="entry name" value="AB_hydrolase_fold"/>
</dbReference>
<keyword evidence="2" id="KW-0058">Aromatic hydrocarbons catabolism</keyword>
<keyword evidence="7" id="KW-1185">Reference proteome</keyword>
<organism evidence="6 7">
    <name type="scientific">Tricholomella constricta</name>
    <dbReference type="NCBI Taxonomy" id="117010"/>
    <lineage>
        <taxon>Eukaryota</taxon>
        <taxon>Fungi</taxon>
        <taxon>Dikarya</taxon>
        <taxon>Basidiomycota</taxon>
        <taxon>Agaricomycotina</taxon>
        <taxon>Agaricomycetes</taxon>
        <taxon>Agaricomycetidae</taxon>
        <taxon>Agaricales</taxon>
        <taxon>Tricholomatineae</taxon>
        <taxon>Lyophyllaceae</taxon>
        <taxon>Tricholomella</taxon>
    </lineage>
</organism>
<feature type="active site" description="Proton acceptor" evidence="4">
    <location>
        <position position="373"/>
    </location>
</feature>
<dbReference type="Proteomes" id="UP000565441">
    <property type="component" value="Unassembled WGS sequence"/>
</dbReference>
<evidence type="ECO:0000256" key="2">
    <source>
        <dbReference type="ARBA" id="ARBA00022797"/>
    </source>
</evidence>
<evidence type="ECO:0000313" key="6">
    <source>
        <dbReference type="EMBL" id="KAF5380600.1"/>
    </source>
</evidence>
<dbReference type="AlphaFoldDB" id="A0A8H5M469"/>
<comment type="caution">
    <text evidence="6">The sequence shown here is derived from an EMBL/GenBank/DDBJ whole genome shotgun (WGS) entry which is preliminary data.</text>
</comment>
<keyword evidence="3" id="KW-0378">Hydrolase</keyword>
<dbReference type="PANTHER" id="PTHR21661">
    <property type="entry name" value="EPOXIDE HYDROLASE 1-RELATED"/>
    <property type="match status" value="1"/>
</dbReference>
<dbReference type="InterPro" id="IPR010497">
    <property type="entry name" value="Epoxide_hydro_N"/>
</dbReference>
<dbReference type="OrthoDB" id="7130006at2759"/>
<evidence type="ECO:0000256" key="3">
    <source>
        <dbReference type="ARBA" id="ARBA00022801"/>
    </source>
</evidence>
<dbReference type="PRINTS" id="PR00412">
    <property type="entry name" value="EPOXHYDRLASE"/>
</dbReference>
<feature type="active site" description="Nucleophile" evidence="4">
    <location>
        <position position="183"/>
    </location>
</feature>
<evidence type="ECO:0000256" key="1">
    <source>
        <dbReference type="ARBA" id="ARBA00010088"/>
    </source>
</evidence>
<comment type="similarity">
    <text evidence="1">Belongs to the peptidase S33 family.</text>
</comment>
<dbReference type="EMBL" id="JAACJP010000013">
    <property type="protein sequence ID" value="KAF5380600.1"/>
    <property type="molecule type" value="Genomic_DNA"/>
</dbReference>
<dbReference type="GO" id="GO:0004301">
    <property type="term" value="F:epoxide hydrolase activity"/>
    <property type="evidence" value="ECO:0007669"/>
    <property type="project" value="TreeGrafter"/>
</dbReference>
<evidence type="ECO:0000256" key="4">
    <source>
        <dbReference type="PIRSR" id="PIRSR001112-1"/>
    </source>
</evidence>
<dbReference type="Gene3D" id="3.40.50.1820">
    <property type="entry name" value="alpha/beta hydrolase"/>
    <property type="match status" value="1"/>
</dbReference>
<proteinExistence type="inferred from homology"/>
<name>A0A8H5M469_9AGAR</name>
<dbReference type="PANTHER" id="PTHR21661:SF35">
    <property type="entry name" value="EPOXIDE HYDROLASE"/>
    <property type="match status" value="1"/>
</dbReference>
<dbReference type="InterPro" id="IPR016292">
    <property type="entry name" value="Epoxide_hydrolase"/>
</dbReference>
<dbReference type="SUPFAM" id="SSF53474">
    <property type="entry name" value="alpha/beta-Hydrolases"/>
    <property type="match status" value="1"/>
</dbReference>